<feature type="region of interest" description="Disordered" evidence="7">
    <location>
        <begin position="1"/>
        <end position="23"/>
    </location>
</feature>
<dbReference type="Pfam" id="PF00872">
    <property type="entry name" value="Transposase_mut"/>
    <property type="match status" value="1"/>
</dbReference>
<organism evidence="8 9">
    <name type="scientific">Streptomyces spiralis</name>
    <dbReference type="NCBI Taxonomy" id="66376"/>
    <lineage>
        <taxon>Bacteria</taxon>
        <taxon>Bacillati</taxon>
        <taxon>Actinomycetota</taxon>
        <taxon>Actinomycetes</taxon>
        <taxon>Kitasatosporales</taxon>
        <taxon>Streptomycetaceae</taxon>
        <taxon>Streptomyces</taxon>
    </lineage>
</organism>
<dbReference type="GO" id="GO:0003677">
    <property type="term" value="F:DNA binding"/>
    <property type="evidence" value="ECO:0007669"/>
    <property type="project" value="UniProtKB-UniRule"/>
</dbReference>
<accession>A0A919ADK9</accession>
<evidence type="ECO:0000256" key="1">
    <source>
        <dbReference type="ARBA" id="ARBA00002190"/>
    </source>
</evidence>
<comment type="caution">
    <text evidence="8">The sequence shown here is derived from an EMBL/GenBank/DDBJ whole genome shotgun (WGS) entry which is preliminary data.</text>
</comment>
<evidence type="ECO:0000313" key="8">
    <source>
        <dbReference type="EMBL" id="GHF00525.1"/>
    </source>
</evidence>
<evidence type="ECO:0000256" key="6">
    <source>
        <dbReference type="RuleBase" id="RU365089"/>
    </source>
</evidence>
<dbReference type="GO" id="GO:0004803">
    <property type="term" value="F:transposase activity"/>
    <property type="evidence" value="ECO:0007669"/>
    <property type="project" value="UniProtKB-UniRule"/>
</dbReference>
<reference evidence="8" key="2">
    <citation type="submission" date="2020-09" db="EMBL/GenBank/DDBJ databases">
        <authorList>
            <person name="Sun Q."/>
            <person name="Ohkuma M."/>
        </authorList>
    </citation>
    <scope>NUCLEOTIDE SEQUENCE</scope>
    <source>
        <strain evidence="8">JCM 3302</strain>
    </source>
</reference>
<evidence type="ECO:0000256" key="5">
    <source>
        <dbReference type="ARBA" id="ARBA00023172"/>
    </source>
</evidence>
<feature type="compositionally biased region" description="Basic and acidic residues" evidence="7">
    <location>
        <begin position="106"/>
        <end position="117"/>
    </location>
</feature>
<gene>
    <name evidence="8" type="ORF">GCM10014715_65860</name>
</gene>
<feature type="region of interest" description="Disordered" evidence="7">
    <location>
        <begin position="67"/>
        <end position="117"/>
    </location>
</feature>
<name>A0A919ADK9_9ACTN</name>
<evidence type="ECO:0000256" key="3">
    <source>
        <dbReference type="ARBA" id="ARBA00022578"/>
    </source>
</evidence>
<sequence>MTGVTPERQLMNDVGSDTQAQEVPVDDALIQQLVARAKDGGMKLAGEGGLLQQLTKKLLESALEGEITDHLGHENGERAEDGRRENYRNGHRAKTVTTDIGTVETEVPRDRAGPSSR</sequence>
<proteinExistence type="inferred from homology"/>
<keyword evidence="3 6" id="KW-0815">Transposition</keyword>
<evidence type="ECO:0000256" key="4">
    <source>
        <dbReference type="ARBA" id="ARBA00023125"/>
    </source>
</evidence>
<dbReference type="GO" id="GO:0006313">
    <property type="term" value="P:DNA transposition"/>
    <property type="evidence" value="ECO:0007669"/>
    <property type="project" value="UniProtKB-UniRule"/>
</dbReference>
<comment type="function">
    <text evidence="1 6">Required for the transposition of the insertion element.</text>
</comment>
<evidence type="ECO:0000256" key="2">
    <source>
        <dbReference type="ARBA" id="ARBA00010961"/>
    </source>
</evidence>
<keyword evidence="5 6" id="KW-0233">DNA recombination</keyword>
<feature type="compositionally biased region" description="Basic and acidic residues" evidence="7">
    <location>
        <begin position="67"/>
        <end position="88"/>
    </location>
</feature>
<evidence type="ECO:0000256" key="7">
    <source>
        <dbReference type="SAM" id="MobiDB-lite"/>
    </source>
</evidence>
<dbReference type="InterPro" id="IPR001207">
    <property type="entry name" value="Transposase_mutator"/>
</dbReference>
<comment type="similarity">
    <text evidence="2 6">Belongs to the transposase mutator family.</text>
</comment>
<dbReference type="Proteomes" id="UP000641386">
    <property type="component" value="Unassembled WGS sequence"/>
</dbReference>
<dbReference type="EMBL" id="BNBC01000040">
    <property type="protein sequence ID" value="GHF00525.1"/>
    <property type="molecule type" value="Genomic_DNA"/>
</dbReference>
<dbReference type="PANTHER" id="PTHR33217:SF8">
    <property type="entry name" value="MUTATOR FAMILY TRANSPOSASE"/>
    <property type="match status" value="1"/>
</dbReference>
<keyword evidence="4 6" id="KW-0238">DNA-binding</keyword>
<evidence type="ECO:0000313" key="9">
    <source>
        <dbReference type="Proteomes" id="UP000641386"/>
    </source>
</evidence>
<keyword evidence="6" id="KW-0814">Transposable element</keyword>
<protein>
    <recommendedName>
        <fullName evidence="6">Mutator family transposase</fullName>
    </recommendedName>
</protein>
<dbReference type="AlphaFoldDB" id="A0A919ADK9"/>
<keyword evidence="9" id="KW-1185">Reference proteome</keyword>
<reference evidence="8" key="1">
    <citation type="journal article" date="2014" name="Int. J. Syst. Evol. Microbiol.">
        <title>Complete genome sequence of Corynebacterium casei LMG S-19264T (=DSM 44701T), isolated from a smear-ripened cheese.</title>
        <authorList>
            <consortium name="US DOE Joint Genome Institute (JGI-PGF)"/>
            <person name="Walter F."/>
            <person name="Albersmeier A."/>
            <person name="Kalinowski J."/>
            <person name="Ruckert C."/>
        </authorList>
    </citation>
    <scope>NUCLEOTIDE SEQUENCE</scope>
    <source>
        <strain evidence="8">JCM 3302</strain>
    </source>
</reference>
<dbReference type="PANTHER" id="PTHR33217">
    <property type="entry name" value="TRANSPOSASE FOR INSERTION SEQUENCE ELEMENT IS1081"/>
    <property type="match status" value="1"/>
</dbReference>